<dbReference type="EMBL" id="JACBZD010000002">
    <property type="protein sequence ID" value="NYI08103.1"/>
    <property type="molecule type" value="Genomic_DNA"/>
</dbReference>
<protein>
    <recommendedName>
        <fullName evidence="3">Phosphotransacetylase</fullName>
    </recommendedName>
</protein>
<proteinExistence type="predicted"/>
<accession>A0A853A0F4</accession>
<keyword evidence="2" id="KW-1185">Reference proteome</keyword>
<reference evidence="1 2" key="1">
    <citation type="submission" date="2020-07" db="EMBL/GenBank/DDBJ databases">
        <title>Sequencing the genomes of 1000 actinobacteria strains.</title>
        <authorList>
            <person name="Klenk H.-P."/>
        </authorList>
    </citation>
    <scope>NUCLEOTIDE SEQUENCE [LARGE SCALE GENOMIC DNA]</scope>
    <source>
        <strain evidence="1 2">DSM 42178</strain>
    </source>
</reference>
<dbReference type="Pfam" id="PF20544">
    <property type="entry name" value="DUF6758"/>
    <property type="match status" value="1"/>
</dbReference>
<gene>
    <name evidence="1" type="ORF">FHU37_005132</name>
</gene>
<organism evidence="1 2">
    <name type="scientific">Allostreptomyces psammosilenae</name>
    <dbReference type="NCBI Taxonomy" id="1892865"/>
    <lineage>
        <taxon>Bacteria</taxon>
        <taxon>Bacillati</taxon>
        <taxon>Actinomycetota</taxon>
        <taxon>Actinomycetes</taxon>
        <taxon>Kitasatosporales</taxon>
        <taxon>Streptomycetaceae</taxon>
        <taxon>Allostreptomyces</taxon>
    </lineage>
</organism>
<comment type="caution">
    <text evidence="1">The sequence shown here is derived from an EMBL/GenBank/DDBJ whole genome shotgun (WGS) entry which is preliminary data.</text>
</comment>
<evidence type="ECO:0008006" key="3">
    <source>
        <dbReference type="Google" id="ProtNLM"/>
    </source>
</evidence>
<dbReference type="RefSeq" id="WP_179816985.1">
    <property type="nucleotide sequence ID" value="NZ_JACBZD010000002.1"/>
</dbReference>
<dbReference type="InterPro" id="IPR046646">
    <property type="entry name" value="DUF6758"/>
</dbReference>
<sequence>MKGEPRCPRCGGPLRRPGLYADDWQCDAHGGVPPLHPAAAPSAAALGAVVERAGVPVWLPWPLPRGWLHTGAHYAGDGRSGAPAVAVACSGPGPLGGLGEMVLVSEELGVGLGAHYAGLPGYDPGPALAETPSDAKVTAAGRPTPLWSLRDAPADRAVFVGEAMGMWLWAVLWPNAAGVLMYDDLALSDLRDDTGPELEALPCGALSPRLG</sequence>
<evidence type="ECO:0000313" key="1">
    <source>
        <dbReference type="EMBL" id="NYI08103.1"/>
    </source>
</evidence>
<name>A0A853A0F4_9ACTN</name>
<dbReference type="AlphaFoldDB" id="A0A853A0F4"/>
<evidence type="ECO:0000313" key="2">
    <source>
        <dbReference type="Proteomes" id="UP000567795"/>
    </source>
</evidence>
<dbReference type="Proteomes" id="UP000567795">
    <property type="component" value="Unassembled WGS sequence"/>
</dbReference>